<dbReference type="RefSeq" id="WP_082747323.1">
    <property type="nucleotide sequence ID" value="NZ_LNCU01000019.1"/>
</dbReference>
<dbReference type="InterPro" id="IPR036388">
    <property type="entry name" value="WH-like_DNA-bd_sf"/>
</dbReference>
<dbReference type="SMART" id="SM00421">
    <property type="entry name" value="HTH_LUXR"/>
    <property type="match status" value="1"/>
</dbReference>
<keyword evidence="1" id="KW-0805">Transcription regulation</keyword>
<evidence type="ECO:0000313" key="5">
    <source>
        <dbReference type="EMBL" id="KWV60479.1"/>
    </source>
</evidence>
<evidence type="ECO:0000256" key="2">
    <source>
        <dbReference type="ARBA" id="ARBA00023125"/>
    </source>
</evidence>
<dbReference type="SUPFAM" id="SSF75516">
    <property type="entry name" value="Pheromone-binding domain of LuxR-like quorum-sensing transcription factors"/>
    <property type="match status" value="1"/>
</dbReference>
<dbReference type="Pfam" id="PF03472">
    <property type="entry name" value="Autoind_bind"/>
    <property type="match status" value="1"/>
</dbReference>
<dbReference type="GO" id="GO:0003677">
    <property type="term" value="F:DNA binding"/>
    <property type="evidence" value="ECO:0007669"/>
    <property type="project" value="UniProtKB-KW"/>
</dbReference>
<dbReference type="Gene3D" id="1.10.10.10">
    <property type="entry name" value="Winged helix-like DNA-binding domain superfamily/Winged helix DNA-binding domain"/>
    <property type="match status" value="1"/>
</dbReference>
<dbReference type="OrthoDB" id="3170288at2"/>
<dbReference type="PRINTS" id="PR00038">
    <property type="entry name" value="HTHLUXR"/>
</dbReference>
<dbReference type="Gene3D" id="3.30.450.80">
    <property type="entry name" value="Transcription factor LuxR-like, autoinducer-binding domain"/>
    <property type="match status" value="1"/>
</dbReference>
<evidence type="ECO:0000313" key="6">
    <source>
        <dbReference type="Proteomes" id="UP000057737"/>
    </source>
</evidence>
<protein>
    <recommendedName>
        <fullName evidence="4">HTH luxR-type domain-containing protein</fullName>
    </recommendedName>
</protein>
<name>A0A109K4W6_9BRAD</name>
<dbReference type="PANTHER" id="PTHR44688">
    <property type="entry name" value="DNA-BINDING TRANSCRIPTIONAL ACTIVATOR DEVR_DOSR"/>
    <property type="match status" value="1"/>
</dbReference>
<dbReference type="PROSITE" id="PS50043">
    <property type="entry name" value="HTH_LUXR_2"/>
    <property type="match status" value="1"/>
</dbReference>
<feature type="domain" description="HTH luxR-type" evidence="4">
    <location>
        <begin position="166"/>
        <end position="231"/>
    </location>
</feature>
<keyword evidence="2" id="KW-0238">DNA-binding</keyword>
<dbReference type="PANTHER" id="PTHR44688:SF16">
    <property type="entry name" value="DNA-BINDING TRANSCRIPTIONAL ACTIVATOR DEVR_DOSR"/>
    <property type="match status" value="1"/>
</dbReference>
<keyword evidence="3" id="KW-0804">Transcription</keyword>
<dbReference type="InterPro" id="IPR036693">
    <property type="entry name" value="TF_LuxR_autoind-bd_dom_sf"/>
</dbReference>
<dbReference type="Pfam" id="PF00196">
    <property type="entry name" value="GerE"/>
    <property type="match status" value="1"/>
</dbReference>
<dbReference type="InterPro" id="IPR005143">
    <property type="entry name" value="TF_LuxR_autoind-bd_dom"/>
</dbReference>
<dbReference type="EMBL" id="LNCU01000019">
    <property type="protein sequence ID" value="KWV60479.1"/>
    <property type="molecule type" value="Genomic_DNA"/>
</dbReference>
<gene>
    <name evidence="5" type="ORF">AS156_29310</name>
</gene>
<sequence>MGTNIETFIESTRRVATPADLKKLFLNAVADQGYENAVFARTNNRRLVSVPWSVFPPGYLDTYRAEGWDRIDPVVQKVHSIRGPFKWCETCPTGGFTRQQKSFFESCRELGVHSGITIPIRGAGQEVDLISLSLRVRGDAPSDGMAHIYMVSLQYWLTHCELTDRREEKPVQLTSQEVECLRWCKEGKTNWEIGEILKISEKTVEFHLSNGMRKLGAGNRITAVIMAIKSGIIPL</sequence>
<evidence type="ECO:0000256" key="1">
    <source>
        <dbReference type="ARBA" id="ARBA00023015"/>
    </source>
</evidence>
<dbReference type="GO" id="GO:0006355">
    <property type="term" value="P:regulation of DNA-templated transcription"/>
    <property type="evidence" value="ECO:0007669"/>
    <property type="project" value="InterPro"/>
</dbReference>
<dbReference type="AlphaFoldDB" id="A0A109K4W6"/>
<organism evidence="5 6">
    <name type="scientific">Bradyrhizobium macuxiense</name>
    <dbReference type="NCBI Taxonomy" id="1755647"/>
    <lineage>
        <taxon>Bacteria</taxon>
        <taxon>Pseudomonadati</taxon>
        <taxon>Pseudomonadota</taxon>
        <taxon>Alphaproteobacteria</taxon>
        <taxon>Hyphomicrobiales</taxon>
        <taxon>Nitrobacteraceae</taxon>
        <taxon>Bradyrhizobium</taxon>
    </lineage>
</organism>
<comment type="caution">
    <text evidence="5">The sequence shown here is derived from an EMBL/GenBank/DDBJ whole genome shotgun (WGS) entry which is preliminary data.</text>
</comment>
<dbReference type="CDD" id="cd06170">
    <property type="entry name" value="LuxR_C_like"/>
    <property type="match status" value="1"/>
</dbReference>
<evidence type="ECO:0000259" key="4">
    <source>
        <dbReference type="PROSITE" id="PS50043"/>
    </source>
</evidence>
<evidence type="ECO:0000256" key="3">
    <source>
        <dbReference type="ARBA" id="ARBA00023163"/>
    </source>
</evidence>
<dbReference type="Proteomes" id="UP000057737">
    <property type="component" value="Unassembled WGS sequence"/>
</dbReference>
<dbReference type="InterPro" id="IPR016032">
    <property type="entry name" value="Sig_transdc_resp-reg_C-effctor"/>
</dbReference>
<accession>A0A109K4W6</accession>
<dbReference type="InterPro" id="IPR000792">
    <property type="entry name" value="Tscrpt_reg_LuxR_C"/>
</dbReference>
<proteinExistence type="predicted"/>
<keyword evidence="6" id="KW-1185">Reference proteome</keyword>
<reference evidence="5 6" key="1">
    <citation type="submission" date="2015-11" db="EMBL/GenBank/DDBJ databases">
        <title>Draft Genome Sequence of the Strain BR 10303 (Bradyrhizobium sp.) isolated from nodules of Centrolobium paraense.</title>
        <authorList>
            <person name="Zelli J.E."/>
            <person name="Simoes-Araujo J.L."/>
            <person name="Barauna A.C."/>
            <person name="Silva K."/>
        </authorList>
    </citation>
    <scope>NUCLEOTIDE SEQUENCE [LARGE SCALE GENOMIC DNA]</scope>
    <source>
        <strain evidence="5 6">BR 10303</strain>
    </source>
</reference>
<dbReference type="SUPFAM" id="SSF46894">
    <property type="entry name" value="C-terminal effector domain of the bipartite response regulators"/>
    <property type="match status" value="1"/>
</dbReference>